<dbReference type="Pfam" id="PF00583">
    <property type="entry name" value="Acetyltransf_1"/>
    <property type="match status" value="1"/>
</dbReference>
<dbReference type="InterPro" id="IPR016181">
    <property type="entry name" value="Acyl_CoA_acyltransferase"/>
</dbReference>
<feature type="domain" description="N-acetyltransferase" evidence="1">
    <location>
        <begin position="2"/>
        <end position="133"/>
    </location>
</feature>
<sequence>MIRFLNSKDLDIDKVKDFYCNYATWKVPIKYEDWEKIIKKSSSIITCWDDDSLIGMARSLSDEVRWATIIDVLVHPEHRGKGIGSKIIESLLEQPEMHVRTIYLATPDKEDFYNKLGFKTVNENCCYMIKVQKDTEDNFELPVN</sequence>
<dbReference type="EMBL" id="JABAFD010000008">
    <property type="protein sequence ID" value="NME10442.1"/>
    <property type="molecule type" value="Genomic_DNA"/>
</dbReference>
<dbReference type="InterPro" id="IPR053144">
    <property type="entry name" value="Acetyltransferase_Butenolide"/>
</dbReference>
<dbReference type="PANTHER" id="PTHR43233">
    <property type="entry name" value="FAMILY N-ACETYLTRANSFERASE, PUTATIVE (AFU_ORTHOLOGUE AFUA_6G03350)-RELATED"/>
    <property type="match status" value="1"/>
</dbReference>
<dbReference type="Proteomes" id="UP000573963">
    <property type="component" value="Unassembled WGS sequence"/>
</dbReference>
<dbReference type="Gene3D" id="3.40.630.30">
    <property type="match status" value="1"/>
</dbReference>
<dbReference type="RefSeq" id="WP_168932490.1">
    <property type="nucleotide sequence ID" value="NZ_JABAFD010000008.1"/>
</dbReference>
<dbReference type="PANTHER" id="PTHR43233:SF1">
    <property type="entry name" value="FAMILY N-ACETYLTRANSFERASE, PUTATIVE (AFU_ORTHOLOGUE AFUA_6G03350)-RELATED"/>
    <property type="match status" value="1"/>
</dbReference>
<reference evidence="2 3" key="1">
    <citation type="submission" date="2020-04" db="EMBL/GenBank/DDBJ databases">
        <authorList>
            <person name="Hitch T.C.A."/>
            <person name="Wylensek D."/>
            <person name="Clavel T."/>
        </authorList>
    </citation>
    <scope>NUCLEOTIDE SEQUENCE [LARGE SCALE GENOMIC DNA]</scope>
    <source>
        <strain evidence="2 3">Med78_4-601-WT-2</strain>
    </source>
</reference>
<organism evidence="2 3">
    <name type="scientific">Paraclostridium bifermentans</name>
    <name type="common">Clostridium bifermentans</name>
    <dbReference type="NCBI Taxonomy" id="1490"/>
    <lineage>
        <taxon>Bacteria</taxon>
        <taxon>Bacillati</taxon>
        <taxon>Bacillota</taxon>
        <taxon>Clostridia</taxon>
        <taxon>Peptostreptococcales</taxon>
        <taxon>Peptostreptococcaceae</taxon>
        <taxon>Paraclostridium</taxon>
    </lineage>
</organism>
<dbReference type="GO" id="GO:0016747">
    <property type="term" value="F:acyltransferase activity, transferring groups other than amino-acyl groups"/>
    <property type="evidence" value="ECO:0007669"/>
    <property type="project" value="InterPro"/>
</dbReference>
<dbReference type="InterPro" id="IPR000182">
    <property type="entry name" value="GNAT_dom"/>
</dbReference>
<proteinExistence type="predicted"/>
<evidence type="ECO:0000313" key="3">
    <source>
        <dbReference type="Proteomes" id="UP000573963"/>
    </source>
</evidence>
<evidence type="ECO:0000313" key="2">
    <source>
        <dbReference type="EMBL" id="NME10442.1"/>
    </source>
</evidence>
<evidence type="ECO:0000259" key="1">
    <source>
        <dbReference type="PROSITE" id="PS51186"/>
    </source>
</evidence>
<dbReference type="SUPFAM" id="SSF55729">
    <property type="entry name" value="Acyl-CoA N-acyltransferases (Nat)"/>
    <property type="match status" value="1"/>
</dbReference>
<accession>A0AA44DMG3</accession>
<protein>
    <submittedName>
        <fullName evidence="2">GNAT family N-acetyltransferase</fullName>
    </submittedName>
</protein>
<dbReference type="AlphaFoldDB" id="A0AA44DMG3"/>
<dbReference type="CDD" id="cd04301">
    <property type="entry name" value="NAT_SF"/>
    <property type="match status" value="1"/>
</dbReference>
<name>A0AA44DMG3_PARBF</name>
<dbReference type="PROSITE" id="PS51186">
    <property type="entry name" value="GNAT"/>
    <property type="match status" value="1"/>
</dbReference>
<comment type="caution">
    <text evidence="2">The sequence shown here is derived from an EMBL/GenBank/DDBJ whole genome shotgun (WGS) entry which is preliminary data.</text>
</comment>
<gene>
    <name evidence="2" type="ORF">HF875_12980</name>
</gene>